<evidence type="ECO:0000256" key="7">
    <source>
        <dbReference type="ARBA" id="ARBA00022741"/>
    </source>
</evidence>
<keyword evidence="3" id="KW-0600">Photoreceptor protein</keyword>
<feature type="modified residue" description="4-aspartylphosphate" evidence="12">
    <location>
        <position position="786"/>
    </location>
</feature>
<evidence type="ECO:0000256" key="4">
    <source>
        <dbReference type="ARBA" id="ARBA00022553"/>
    </source>
</evidence>
<evidence type="ECO:0000256" key="8">
    <source>
        <dbReference type="ARBA" id="ARBA00022777"/>
    </source>
</evidence>
<dbReference type="Gene3D" id="3.30.565.10">
    <property type="entry name" value="Histidine kinase-like ATPase, C-terminal domain"/>
    <property type="match status" value="1"/>
</dbReference>
<keyword evidence="5" id="KW-0716">Sensory transduction</keyword>
<protein>
    <recommendedName>
        <fullName evidence="2">histidine kinase</fullName>
        <ecNumber evidence="2">2.7.13.3</ecNumber>
    </recommendedName>
</protein>
<evidence type="ECO:0000313" key="16">
    <source>
        <dbReference type="Proteomes" id="UP001220395"/>
    </source>
</evidence>
<dbReference type="GO" id="GO:0016301">
    <property type="term" value="F:kinase activity"/>
    <property type="evidence" value="ECO:0007669"/>
    <property type="project" value="UniProtKB-KW"/>
</dbReference>
<dbReference type="InterPro" id="IPR029016">
    <property type="entry name" value="GAF-like_dom_sf"/>
</dbReference>
<dbReference type="SUPFAM" id="SSF55874">
    <property type="entry name" value="ATPase domain of HSP90 chaperone/DNA topoisomerase II/histidine kinase"/>
    <property type="match status" value="1"/>
</dbReference>
<dbReference type="Gene3D" id="3.30.450.270">
    <property type="match status" value="1"/>
</dbReference>
<keyword evidence="7" id="KW-0547">Nucleotide-binding</keyword>
<evidence type="ECO:0000256" key="5">
    <source>
        <dbReference type="ARBA" id="ARBA00022606"/>
    </source>
</evidence>
<dbReference type="InterPro" id="IPR043150">
    <property type="entry name" value="Phytochrome_PHY_sf"/>
</dbReference>
<dbReference type="InterPro" id="IPR003018">
    <property type="entry name" value="GAF"/>
</dbReference>
<dbReference type="InterPro" id="IPR011006">
    <property type="entry name" value="CheY-like_superfamily"/>
</dbReference>
<evidence type="ECO:0000256" key="2">
    <source>
        <dbReference type="ARBA" id="ARBA00012438"/>
    </source>
</evidence>
<keyword evidence="16" id="KW-1185">Reference proteome</keyword>
<dbReference type="SMART" id="SM00065">
    <property type="entry name" value="GAF"/>
    <property type="match status" value="1"/>
</dbReference>
<dbReference type="InterPro" id="IPR036890">
    <property type="entry name" value="HATPase_C_sf"/>
</dbReference>
<dbReference type="Pfam" id="PF08446">
    <property type="entry name" value="PAS_2"/>
    <property type="match status" value="1"/>
</dbReference>
<dbReference type="Pfam" id="PF00360">
    <property type="entry name" value="PHY"/>
    <property type="match status" value="1"/>
</dbReference>
<name>A0ABY7TN31_9SPHN</name>
<dbReference type="SUPFAM" id="SSF52172">
    <property type="entry name" value="CheY-like"/>
    <property type="match status" value="1"/>
</dbReference>
<evidence type="ECO:0000256" key="1">
    <source>
        <dbReference type="ARBA" id="ARBA00000085"/>
    </source>
</evidence>
<dbReference type="Proteomes" id="UP001220395">
    <property type="component" value="Chromosome"/>
</dbReference>
<gene>
    <name evidence="15" type="ORF">PQ455_05200</name>
</gene>
<dbReference type="PRINTS" id="PR01033">
    <property type="entry name" value="PHYTOCHROME"/>
</dbReference>
<accession>A0ABY7TN31</accession>
<dbReference type="RefSeq" id="WP_273689822.1">
    <property type="nucleotide sequence ID" value="NZ_CP117411.1"/>
</dbReference>
<dbReference type="Pfam" id="PF01590">
    <property type="entry name" value="GAF"/>
    <property type="match status" value="1"/>
</dbReference>
<dbReference type="Gene3D" id="3.40.50.2300">
    <property type="match status" value="1"/>
</dbReference>
<evidence type="ECO:0000259" key="14">
    <source>
        <dbReference type="PROSITE" id="PS50110"/>
    </source>
</evidence>
<dbReference type="SUPFAM" id="SSF55781">
    <property type="entry name" value="GAF domain-like"/>
    <property type="match status" value="2"/>
</dbReference>
<keyword evidence="6" id="KW-0808">Transferase</keyword>
<dbReference type="PROSITE" id="PS50110">
    <property type="entry name" value="RESPONSE_REGULATORY"/>
    <property type="match status" value="1"/>
</dbReference>
<evidence type="ECO:0000259" key="13">
    <source>
        <dbReference type="PROSITE" id="PS50046"/>
    </source>
</evidence>
<dbReference type="Gene3D" id="3.30.450.40">
    <property type="match status" value="1"/>
</dbReference>
<dbReference type="InterPro" id="IPR013515">
    <property type="entry name" value="Phytochrome_cen-reg"/>
</dbReference>
<dbReference type="Pfam" id="PF07536">
    <property type="entry name" value="HWE_HK"/>
    <property type="match status" value="1"/>
</dbReference>
<evidence type="ECO:0000256" key="12">
    <source>
        <dbReference type="PROSITE-ProRule" id="PRU00169"/>
    </source>
</evidence>
<dbReference type="Gene3D" id="3.30.450.20">
    <property type="entry name" value="PAS domain"/>
    <property type="match status" value="1"/>
</dbReference>
<evidence type="ECO:0000313" key="15">
    <source>
        <dbReference type="EMBL" id="WCT74630.1"/>
    </source>
</evidence>
<dbReference type="InterPro" id="IPR001789">
    <property type="entry name" value="Sig_transdc_resp-reg_receiver"/>
</dbReference>
<keyword evidence="8 15" id="KW-0418">Kinase</keyword>
<keyword evidence="4 12" id="KW-0597">Phosphoprotein</keyword>
<dbReference type="InterPro" id="IPR035965">
    <property type="entry name" value="PAS-like_dom_sf"/>
</dbReference>
<dbReference type="EMBL" id="CP117411">
    <property type="protein sequence ID" value="WCT74630.1"/>
    <property type="molecule type" value="Genomic_DNA"/>
</dbReference>
<keyword evidence="9" id="KW-0067">ATP-binding</keyword>
<organism evidence="15 16">
    <name type="scientific">Sphingomonas naphthae</name>
    <dbReference type="NCBI Taxonomy" id="1813468"/>
    <lineage>
        <taxon>Bacteria</taxon>
        <taxon>Pseudomonadati</taxon>
        <taxon>Pseudomonadota</taxon>
        <taxon>Alphaproteobacteria</taxon>
        <taxon>Sphingomonadales</taxon>
        <taxon>Sphingomonadaceae</taxon>
        <taxon>Sphingomonas</taxon>
    </lineage>
</organism>
<proteinExistence type="predicted"/>
<dbReference type="SMART" id="SM00448">
    <property type="entry name" value="REC"/>
    <property type="match status" value="1"/>
</dbReference>
<dbReference type="SUPFAM" id="SSF55785">
    <property type="entry name" value="PYP-like sensor domain (PAS domain)"/>
    <property type="match status" value="1"/>
</dbReference>
<feature type="domain" description="Phytochrome chromophore attachment site" evidence="13">
    <location>
        <begin position="144"/>
        <end position="301"/>
    </location>
</feature>
<dbReference type="InterPro" id="IPR016132">
    <property type="entry name" value="Phyto_chromo_attachment"/>
</dbReference>
<reference evidence="15 16" key="1">
    <citation type="submission" date="2023-02" db="EMBL/GenBank/DDBJ databases">
        <title>Genome sequence of Sphingomonas naphthae.</title>
        <authorList>
            <person name="Kim S."/>
            <person name="Heo J."/>
            <person name="Kwon S.-W."/>
        </authorList>
    </citation>
    <scope>NUCLEOTIDE SEQUENCE [LARGE SCALE GENOMIC DNA]</scope>
    <source>
        <strain evidence="15 16">KACC 18716</strain>
    </source>
</reference>
<dbReference type="EC" id="2.7.13.3" evidence="2"/>
<evidence type="ECO:0000256" key="11">
    <source>
        <dbReference type="ARBA" id="ARBA00023170"/>
    </source>
</evidence>
<dbReference type="PIRSF" id="PIRSF036397">
    <property type="entry name" value="Bactrphtchrm_rec"/>
    <property type="match status" value="1"/>
</dbReference>
<evidence type="ECO:0000256" key="9">
    <source>
        <dbReference type="ARBA" id="ARBA00022840"/>
    </source>
</evidence>
<sequence length="852" mass="92266">MSIEPNSPTDLTNCDREPIHIPGRIQPFGFLLAVSTDWIVSRASANIADFIGTSAEDALGQPIATIFCPDAVHAIRNRLTILRGGDMVERLFNLSLVEGRPPFDVAVHFASGGVLIEAEPAIVEETEAASVVRGLVGRLTQAEDLKGLFREGARQVRAITGFDRVMVYRFDSVGSGEVIAESVRPGIDSFLGLNYPASDIPAQARKLYLRNVFRVIADVDAEAPAIIPTLDARGEPIDLSLSLTRAVSPIHIEYLANMGVKASLSISIVVEGRLWGLFACHHYAPRLPSMTQRTIAELFGQMFSLMLESRERQSLGDYERKARDVADRLMTSLAEDGDLLTNAPWLGDVMSEAIPSDGAGVYVDGKVALSGLAPPREDFAAIVRSLNMLAASQIYSTDRIATILPGAEKYADRAAGLIAIPVSRRPRDYVVLFRAERLRAVRWAGNPEKTIDYGPNGPRLTPRKSFEEWSELVRGYALPFTDPEMRAAEMLRTTLLEVVLRMSDNAGQERAKAAERQELLIAELNHRVRNILALIRGLVSQGRATPMPTAAFIETLDDRIGSLARAHDQITADRWAPASLIDLIETEAAAYLSSNRERIRARGPNVLLEPTAFTTMALVLHELITNAAKYGALSDSGHVDVSWTVDEDGSLLLDWTEIGGPAVTAPSRRGFGSTIIERSIPYDLQGKAEAHYRLGGLEAHFCIPSRWVASVLADTARSRAKAPKPAVSEGLLNGRHVLLVEDSLIIALDGEDGLRSLGARAVTTASNVNEALSVIAANPPGFALLDFNLGVETSLPVADALAEAGIPFAFATGYGDQLDLPERHAAVLIVKKPYNLESLAAAIARVNLNGQS</sequence>
<evidence type="ECO:0000256" key="10">
    <source>
        <dbReference type="ARBA" id="ARBA00022991"/>
    </source>
</evidence>
<dbReference type="InterPro" id="IPR013654">
    <property type="entry name" value="PAS_2"/>
</dbReference>
<comment type="catalytic activity">
    <reaction evidence="1">
        <text>ATP + protein L-histidine = ADP + protein N-phospho-L-histidine.</text>
        <dbReference type="EC" id="2.7.13.3"/>
    </reaction>
</comment>
<dbReference type="InterPro" id="IPR001294">
    <property type="entry name" value="Phytochrome"/>
</dbReference>
<feature type="domain" description="Response regulatory" evidence="14">
    <location>
        <begin position="736"/>
        <end position="847"/>
    </location>
</feature>
<evidence type="ECO:0000256" key="3">
    <source>
        <dbReference type="ARBA" id="ARBA00022543"/>
    </source>
</evidence>
<dbReference type="InterPro" id="IPR011102">
    <property type="entry name" value="Sig_transdc_His_kinase_HWE"/>
</dbReference>
<keyword evidence="11" id="KW-0675">Receptor</keyword>
<dbReference type="InterPro" id="IPR009219">
    <property type="entry name" value="Bactrphtchr_CheY"/>
</dbReference>
<dbReference type="PANTHER" id="PTHR41523">
    <property type="entry name" value="TWO-COMPONENT SYSTEM SENSOR PROTEIN"/>
    <property type="match status" value="1"/>
</dbReference>
<dbReference type="PROSITE" id="PS50046">
    <property type="entry name" value="PHYTOCHROME_2"/>
    <property type="match status" value="1"/>
</dbReference>
<keyword evidence="10" id="KW-0157">Chromophore</keyword>
<dbReference type="PANTHER" id="PTHR41523:SF8">
    <property type="entry name" value="ETHYLENE RESPONSE SENSOR PROTEIN"/>
    <property type="match status" value="1"/>
</dbReference>
<dbReference type="SMART" id="SM00911">
    <property type="entry name" value="HWE_HK"/>
    <property type="match status" value="1"/>
</dbReference>
<evidence type="ECO:0000256" key="6">
    <source>
        <dbReference type="ARBA" id="ARBA00022679"/>
    </source>
</evidence>